<proteinExistence type="predicted"/>
<keyword evidence="3" id="KW-1185">Reference proteome</keyword>
<dbReference type="InterPro" id="IPR036397">
    <property type="entry name" value="RNaseH_sf"/>
</dbReference>
<gene>
    <name evidence="2" type="ORF">ANN_02621</name>
</gene>
<comment type="caution">
    <text evidence="2">The sequence shown here is derived from an EMBL/GenBank/DDBJ whole genome shotgun (WGS) entry which is preliminary data.</text>
</comment>
<dbReference type="InterPro" id="IPR052709">
    <property type="entry name" value="Transposase-MT_Hybrid"/>
</dbReference>
<dbReference type="PANTHER" id="PTHR46060:SF1">
    <property type="entry name" value="MARINER MOS1 TRANSPOSASE-LIKE PROTEIN"/>
    <property type="match status" value="1"/>
</dbReference>
<dbReference type="InterPro" id="IPR001888">
    <property type="entry name" value="Transposase_1"/>
</dbReference>
<protein>
    <submittedName>
        <fullName evidence="2">Uncharacterized protein</fullName>
    </submittedName>
</protein>
<reference evidence="2 3" key="1">
    <citation type="journal article" date="2022" name="Allergy">
        <title>Genome assembly and annotation of Periplaneta americana reveal a comprehensive cockroach allergen profile.</title>
        <authorList>
            <person name="Wang L."/>
            <person name="Xiong Q."/>
            <person name="Saelim N."/>
            <person name="Wang L."/>
            <person name="Nong W."/>
            <person name="Wan A.T."/>
            <person name="Shi M."/>
            <person name="Liu X."/>
            <person name="Cao Q."/>
            <person name="Hui J.H.L."/>
            <person name="Sookrung N."/>
            <person name="Leung T.F."/>
            <person name="Tungtrongchitr A."/>
            <person name="Tsui S.K.W."/>
        </authorList>
    </citation>
    <scope>NUCLEOTIDE SEQUENCE [LARGE SCALE GENOMIC DNA]</scope>
    <source>
        <strain evidence="2">PWHHKU_190912</strain>
    </source>
</reference>
<dbReference type="PANTHER" id="PTHR46060">
    <property type="entry name" value="MARINER MOS1 TRANSPOSASE-LIKE PROTEIN"/>
    <property type="match status" value="1"/>
</dbReference>
<accession>A0ABQ8TWW7</accession>
<organism evidence="2 3">
    <name type="scientific">Periplaneta americana</name>
    <name type="common">American cockroach</name>
    <name type="synonym">Blatta americana</name>
    <dbReference type="NCBI Taxonomy" id="6978"/>
    <lineage>
        <taxon>Eukaryota</taxon>
        <taxon>Metazoa</taxon>
        <taxon>Ecdysozoa</taxon>
        <taxon>Arthropoda</taxon>
        <taxon>Hexapoda</taxon>
        <taxon>Insecta</taxon>
        <taxon>Pterygota</taxon>
        <taxon>Neoptera</taxon>
        <taxon>Polyneoptera</taxon>
        <taxon>Dictyoptera</taxon>
        <taxon>Blattodea</taxon>
        <taxon>Blattoidea</taxon>
        <taxon>Blattidae</taxon>
        <taxon>Blattinae</taxon>
        <taxon>Periplaneta</taxon>
    </lineage>
</organism>
<name>A0ABQ8TWW7_PERAM</name>
<evidence type="ECO:0000313" key="2">
    <source>
        <dbReference type="EMBL" id="KAJ4451179.1"/>
    </source>
</evidence>
<dbReference type="Proteomes" id="UP001148838">
    <property type="component" value="Unassembled WGS sequence"/>
</dbReference>
<sequence length="233" mass="26536">MIEKVRQMLAQDRRLTLRLTAEELDISKDTVHTIVRDDLVRSGIKTAIDVMVFTDFPATKTKSRLQKSKEKTLLIAFFDNNGIIHKEFVPAGQTINSAYYQSVLNLLLQRIQRVRPELHRTGKWMLLHDNAPAHCAIRVRQFLAQKMVVDIRFPEKINTFASAHISQFMRSFNVDEIGDSEMAFGEMKSKTRQGLPDIRLTVGKKSEKKLNQEPGGSLPPSHKPAIGPYPVQD</sequence>
<evidence type="ECO:0000313" key="3">
    <source>
        <dbReference type="Proteomes" id="UP001148838"/>
    </source>
</evidence>
<dbReference type="Pfam" id="PF01359">
    <property type="entry name" value="Transposase_1"/>
    <property type="match status" value="1"/>
</dbReference>
<feature type="region of interest" description="Disordered" evidence="1">
    <location>
        <begin position="204"/>
        <end position="233"/>
    </location>
</feature>
<evidence type="ECO:0000256" key="1">
    <source>
        <dbReference type="SAM" id="MobiDB-lite"/>
    </source>
</evidence>
<dbReference type="Gene3D" id="3.30.420.10">
    <property type="entry name" value="Ribonuclease H-like superfamily/Ribonuclease H"/>
    <property type="match status" value="1"/>
</dbReference>
<dbReference type="EMBL" id="JAJSOF020000001">
    <property type="protein sequence ID" value="KAJ4451179.1"/>
    <property type="molecule type" value="Genomic_DNA"/>
</dbReference>